<dbReference type="PANTHER" id="PTHR12526:SF636">
    <property type="entry name" value="BLL3647 PROTEIN"/>
    <property type="match status" value="1"/>
</dbReference>
<dbReference type="PANTHER" id="PTHR12526">
    <property type="entry name" value="GLYCOSYLTRANSFERASE"/>
    <property type="match status" value="1"/>
</dbReference>
<proteinExistence type="predicted"/>
<dbReference type="EMBL" id="SDKK01000044">
    <property type="protein sequence ID" value="TYC51148.1"/>
    <property type="molecule type" value="Genomic_DNA"/>
</dbReference>
<feature type="domain" description="Glycosyl transferase family 1" evidence="1">
    <location>
        <begin position="175"/>
        <end position="335"/>
    </location>
</feature>
<reference evidence="3 4" key="1">
    <citation type="submission" date="2019-01" db="EMBL/GenBank/DDBJ databases">
        <title>Zoogloea oleivorans genome sequencing and assembly.</title>
        <authorList>
            <person name="Tancsics A."/>
            <person name="Farkas M."/>
            <person name="Kriszt B."/>
            <person name="Maroti G."/>
            <person name="Horvath B."/>
        </authorList>
    </citation>
    <scope>NUCLEOTIDE SEQUENCE [LARGE SCALE GENOMIC DNA]</scope>
    <source>
        <strain evidence="3 4">Buc</strain>
    </source>
</reference>
<evidence type="ECO:0000259" key="2">
    <source>
        <dbReference type="Pfam" id="PF13439"/>
    </source>
</evidence>
<gene>
    <name evidence="3" type="ORF">ETQ85_24690</name>
</gene>
<name>A0A6C2CAN8_9RHOO</name>
<dbReference type="AlphaFoldDB" id="A0A6C2CAN8"/>
<evidence type="ECO:0000259" key="1">
    <source>
        <dbReference type="Pfam" id="PF00534"/>
    </source>
</evidence>
<evidence type="ECO:0000313" key="3">
    <source>
        <dbReference type="EMBL" id="TYC51148.1"/>
    </source>
</evidence>
<protein>
    <submittedName>
        <fullName evidence="3">Glycosyltransferase family 1 protein</fullName>
    </submittedName>
</protein>
<dbReference type="GO" id="GO:0016757">
    <property type="term" value="F:glycosyltransferase activity"/>
    <property type="evidence" value="ECO:0007669"/>
    <property type="project" value="InterPro"/>
</dbReference>
<keyword evidence="4" id="KW-1185">Reference proteome</keyword>
<dbReference type="Pfam" id="PF00534">
    <property type="entry name" value="Glycos_transf_1"/>
    <property type="match status" value="1"/>
</dbReference>
<dbReference type="CDD" id="cd03801">
    <property type="entry name" value="GT4_PimA-like"/>
    <property type="match status" value="1"/>
</dbReference>
<comment type="caution">
    <text evidence="3">The sequence shown here is derived from an EMBL/GenBank/DDBJ whole genome shotgun (WGS) entry which is preliminary data.</text>
</comment>
<sequence>MRTLHLETGRHLLGGAMQTKHLVHGLEERGVPALLVCPDNGELYRAATREGLDVQGVRYGGDHDLRMILTLSRIIRSAKPDIVHLHSRRGADILGALAAKWVGHPNVIITRRVDNPISVGMLNGFCIGKIPKAIVCVSGGISDVMKEAGFPSDKITVIHSAVDAGAYDSALSKWEARKLLGVLPASPLLCVIGQLIPRKGHHVLLDALPSLRDKFKDIRVLIVGGGAIRSRLEAQVHRLNLDGCVQFMGFRSDISTILRASDLLVHPALREGFANVGLQAMASGIPVVATSVGGMPEMVQHEITGLVVPPGDSKSLAQAIEELLSNPGKRSMMGRLGQDIVRESFSVEKMVDSNLALYQKILASHPS</sequence>
<keyword evidence="3" id="KW-0808">Transferase</keyword>
<dbReference type="OrthoDB" id="9805661at2"/>
<dbReference type="Gene3D" id="3.40.50.2000">
    <property type="entry name" value="Glycogen Phosphorylase B"/>
    <property type="match status" value="2"/>
</dbReference>
<dbReference type="InterPro" id="IPR001296">
    <property type="entry name" value="Glyco_trans_1"/>
</dbReference>
<evidence type="ECO:0000313" key="4">
    <source>
        <dbReference type="Proteomes" id="UP000389128"/>
    </source>
</evidence>
<dbReference type="Pfam" id="PF13439">
    <property type="entry name" value="Glyco_transf_4"/>
    <property type="match status" value="1"/>
</dbReference>
<accession>A0A6C2CAN8</accession>
<dbReference type="InterPro" id="IPR028098">
    <property type="entry name" value="Glyco_trans_4-like_N"/>
</dbReference>
<feature type="domain" description="Glycosyltransferase subfamily 4-like N-terminal" evidence="2">
    <location>
        <begin position="14"/>
        <end position="163"/>
    </location>
</feature>
<dbReference type="SUPFAM" id="SSF53756">
    <property type="entry name" value="UDP-Glycosyltransferase/glycogen phosphorylase"/>
    <property type="match status" value="1"/>
</dbReference>
<dbReference type="Proteomes" id="UP000389128">
    <property type="component" value="Unassembled WGS sequence"/>
</dbReference>
<organism evidence="3 4">
    <name type="scientific">Zoogloea oleivorans</name>
    <dbReference type="NCBI Taxonomy" id="1552750"/>
    <lineage>
        <taxon>Bacteria</taxon>
        <taxon>Pseudomonadati</taxon>
        <taxon>Pseudomonadota</taxon>
        <taxon>Betaproteobacteria</taxon>
        <taxon>Rhodocyclales</taxon>
        <taxon>Zoogloeaceae</taxon>
        <taxon>Zoogloea</taxon>
    </lineage>
</organism>